<proteinExistence type="predicted"/>
<dbReference type="AlphaFoldDB" id="A0A1H8MIH5"/>
<reference evidence="2" key="1">
    <citation type="submission" date="2016-10" db="EMBL/GenBank/DDBJ databases">
        <authorList>
            <person name="Varghese N."/>
            <person name="Submissions S."/>
        </authorList>
    </citation>
    <scope>NUCLEOTIDE SEQUENCE [LARGE SCALE GENOMIC DNA]</scope>
    <source>
        <strain evidence="2">IBRC-M 10043</strain>
    </source>
</reference>
<evidence type="ECO:0000313" key="1">
    <source>
        <dbReference type="EMBL" id="SEO17080.1"/>
    </source>
</evidence>
<name>A0A1H8MIH5_9EURY</name>
<keyword evidence="2" id="KW-1185">Reference proteome</keyword>
<protein>
    <submittedName>
        <fullName evidence="1">Uncharacterized protein</fullName>
    </submittedName>
</protein>
<sequence length="97" mass="11308">MATIERRNIRSQIPTHLWVYVHSCERLTIAGLLTEMIRREMRRDGINPKRARTAFQDPPAPFDNISLDVVNEELMGINDYREFVNSQITHENAQPSD</sequence>
<dbReference type="Proteomes" id="UP000198775">
    <property type="component" value="Unassembled WGS sequence"/>
</dbReference>
<gene>
    <name evidence="1" type="ORF">SAMN05216388_10098</name>
</gene>
<organism evidence="1 2">
    <name type="scientific">Halorientalis persicus</name>
    <dbReference type="NCBI Taxonomy" id="1367881"/>
    <lineage>
        <taxon>Archaea</taxon>
        <taxon>Methanobacteriati</taxon>
        <taxon>Methanobacteriota</taxon>
        <taxon>Stenosarchaea group</taxon>
        <taxon>Halobacteria</taxon>
        <taxon>Halobacteriales</taxon>
        <taxon>Haloarculaceae</taxon>
        <taxon>Halorientalis</taxon>
    </lineage>
</organism>
<accession>A0A1H8MIH5</accession>
<dbReference type="EMBL" id="FOCX01000009">
    <property type="protein sequence ID" value="SEO17080.1"/>
    <property type="molecule type" value="Genomic_DNA"/>
</dbReference>
<evidence type="ECO:0000313" key="2">
    <source>
        <dbReference type="Proteomes" id="UP000198775"/>
    </source>
</evidence>
<dbReference type="RefSeq" id="WP_139203475.1">
    <property type="nucleotide sequence ID" value="NZ_FOCX01000009.1"/>
</dbReference>